<dbReference type="PANTHER" id="PTHR31332:SF0">
    <property type="entry name" value="7-HYDROXYMETHYL CHLOROPHYLL A REDUCTASE, CHLOROPLASTIC"/>
    <property type="match status" value="1"/>
</dbReference>
<proteinExistence type="predicted"/>
<dbReference type="Proteomes" id="UP001042704">
    <property type="component" value="Chromosome"/>
</dbReference>
<organism evidence="2 3">
    <name type="scientific">Methanofollis aquaemaris</name>
    <dbReference type="NCBI Taxonomy" id="126734"/>
    <lineage>
        <taxon>Archaea</taxon>
        <taxon>Methanobacteriati</taxon>
        <taxon>Methanobacteriota</taxon>
        <taxon>Stenosarchaea group</taxon>
        <taxon>Methanomicrobia</taxon>
        <taxon>Methanomicrobiales</taxon>
        <taxon>Methanomicrobiaceae</taxon>
        <taxon>Methanofollis</taxon>
    </lineage>
</organism>
<sequence length="435" mass="50045">MTKNINTVVNSHLCNGCGTCYSACPKSAISIHKDLQLGILIANIDGNKCINCGLCLDVCHSNDILSGHKYPNNSIIGAYNGIYSGYSLDNTLRYRASSGGIVSSLLRYLKTNKIIDGFVLIKPSDKSPFDNYPFLSHDVDDILRYAGTRYFPIPVNMILKELSKMSGRYVIIGTPCQISALRKYEEQNRSISEKILLRISFFCGGVPNLNAYKYYLKMHGIDEHKVRSIYRGMGWPGNNVFELNNQETIHISRRPEKFFAQIYHTLAFFPVFAQKRCLICNDRFGAASDISVGDAWIKQYESDKTGVSLIISRSPVAKDILSQMQQEKELLLQESNEKELIYSQRIFSDYFNNYPTTCRFLLGKDYINRHFDPDKYKMNLFWEMKLFLITTGMRLSQIKILWPCLFLYGVIFRYGYQWLCLAERLKIKIHRSFSL</sequence>
<dbReference type="Pfam" id="PF04422">
    <property type="entry name" value="FrhB_FdhB_N"/>
    <property type="match status" value="1"/>
</dbReference>
<accession>A0A8A3S7C0</accession>
<feature type="domain" description="4Fe-4S ferredoxin-type" evidence="1">
    <location>
        <begin position="5"/>
        <end position="34"/>
    </location>
</feature>
<dbReference type="Gene3D" id="3.30.70.20">
    <property type="match status" value="1"/>
</dbReference>
<gene>
    <name evidence="2" type="ORF">RJ40_10710</name>
</gene>
<dbReference type="KEGG" id="maqe:RJ40_10710"/>
<name>A0A8A3S7C0_9EURY</name>
<dbReference type="InterPro" id="IPR007525">
    <property type="entry name" value="FrhB_FdhB_C"/>
</dbReference>
<dbReference type="EMBL" id="CP036172">
    <property type="protein sequence ID" value="QSZ67932.1"/>
    <property type="molecule type" value="Genomic_DNA"/>
</dbReference>
<reference evidence="2" key="1">
    <citation type="journal article" date="2001" name="Int. J. Syst. Evol. Microbiol.">
        <title>Methanofollis aquaemaris sp. nov., a methanogen isolated from an aquaculture fish pond.</title>
        <authorList>
            <person name="Lai M.C."/>
            <person name="Chen S.C."/>
        </authorList>
    </citation>
    <scope>NUCLEOTIDE SEQUENCE</scope>
    <source>
        <strain evidence="2">N2F9704</strain>
    </source>
</reference>
<dbReference type="Pfam" id="PF12838">
    <property type="entry name" value="Fer4_7"/>
    <property type="match status" value="1"/>
</dbReference>
<protein>
    <submittedName>
        <fullName evidence="2">4Fe-4S dicluster domain-containing protein</fullName>
    </submittedName>
</protein>
<dbReference type="SUPFAM" id="SSF54862">
    <property type="entry name" value="4Fe-4S ferredoxins"/>
    <property type="match status" value="1"/>
</dbReference>
<dbReference type="InterPro" id="IPR017900">
    <property type="entry name" value="4Fe4S_Fe_S_CS"/>
</dbReference>
<reference evidence="2" key="2">
    <citation type="submission" date="2019-02" db="EMBL/GenBank/DDBJ databases">
        <authorList>
            <person name="Chen S.-C."/>
            <person name="Chien H.-H."/>
            <person name="Lai M.-C."/>
        </authorList>
    </citation>
    <scope>NUCLEOTIDE SEQUENCE</scope>
    <source>
        <strain evidence="2">N2F9704</strain>
    </source>
</reference>
<dbReference type="Pfam" id="PF04432">
    <property type="entry name" value="FrhB_FdhB_C"/>
    <property type="match status" value="1"/>
</dbReference>
<evidence type="ECO:0000259" key="1">
    <source>
        <dbReference type="PROSITE" id="PS51379"/>
    </source>
</evidence>
<dbReference type="RefSeq" id="WP_265580853.1">
    <property type="nucleotide sequence ID" value="NZ_CP036172.1"/>
</dbReference>
<dbReference type="GO" id="GO:0052592">
    <property type="term" value="F:oxidoreductase activity, acting on CH or CH2 groups, with an iron-sulfur protein as acceptor"/>
    <property type="evidence" value="ECO:0007669"/>
    <property type="project" value="TreeGrafter"/>
</dbReference>
<dbReference type="InterPro" id="IPR007516">
    <property type="entry name" value="Co_F420_Hydgase/DH_bsu_N"/>
</dbReference>
<dbReference type="AlphaFoldDB" id="A0A8A3S7C0"/>
<dbReference type="PROSITE" id="PS00198">
    <property type="entry name" value="4FE4S_FER_1"/>
    <property type="match status" value="1"/>
</dbReference>
<evidence type="ECO:0000313" key="2">
    <source>
        <dbReference type="EMBL" id="QSZ67932.1"/>
    </source>
</evidence>
<dbReference type="InterPro" id="IPR045220">
    <property type="entry name" value="FRHB/FDHB/HCAR-like"/>
</dbReference>
<dbReference type="GeneID" id="76424839"/>
<dbReference type="PANTHER" id="PTHR31332">
    <property type="entry name" value="7-HYDROXYMETHYL CHLOROPHYLL A REDUCTASE, CHLOROPLASTIC"/>
    <property type="match status" value="1"/>
</dbReference>
<evidence type="ECO:0000313" key="3">
    <source>
        <dbReference type="Proteomes" id="UP001042704"/>
    </source>
</evidence>
<feature type="domain" description="4Fe-4S ferredoxin-type" evidence="1">
    <location>
        <begin position="40"/>
        <end position="69"/>
    </location>
</feature>
<keyword evidence="3" id="KW-1185">Reference proteome</keyword>
<dbReference type="PROSITE" id="PS51379">
    <property type="entry name" value="4FE4S_FER_2"/>
    <property type="match status" value="2"/>
</dbReference>
<dbReference type="InterPro" id="IPR017896">
    <property type="entry name" value="4Fe4S_Fe-S-bd"/>
</dbReference>